<name>A0A840MQD4_9PROT</name>
<organism evidence="2 3">
    <name type="scientific">Chitinivorax tropicus</name>
    <dbReference type="NCBI Taxonomy" id="714531"/>
    <lineage>
        <taxon>Bacteria</taxon>
        <taxon>Pseudomonadati</taxon>
        <taxon>Pseudomonadota</taxon>
        <taxon>Betaproteobacteria</taxon>
        <taxon>Chitinivorax</taxon>
    </lineage>
</organism>
<comment type="caution">
    <text evidence="2">The sequence shown here is derived from an EMBL/GenBank/DDBJ whole genome shotgun (WGS) entry which is preliminary data.</text>
</comment>
<sequence length="198" mass="21982">MSHMAQALRFLIENIAGFFALALLLRFYLQVVKAPFQHPLPQFLLAFTNWIVLPTRRIVKAIGGYDTATLLLAWLTLLLKNFLVINLFPISISFVMPVALMGLMLLSVVHVLQLSVYLLMGAVIVQAILSWVSPYGNPLTPILGRITDPFLRPLQKRIPPIGGVDLSPLVLLLILQVILMLAISPLESTMFALMVNQG</sequence>
<dbReference type="RefSeq" id="WP_246490833.1">
    <property type="nucleotide sequence ID" value="NZ_JACHHY010000003.1"/>
</dbReference>
<keyword evidence="1" id="KW-1133">Transmembrane helix</keyword>
<feature type="transmembrane region" description="Helical" evidence="1">
    <location>
        <begin position="169"/>
        <end position="195"/>
    </location>
</feature>
<evidence type="ECO:0000313" key="2">
    <source>
        <dbReference type="EMBL" id="MBB5017461.1"/>
    </source>
</evidence>
<evidence type="ECO:0000313" key="3">
    <source>
        <dbReference type="Proteomes" id="UP000575898"/>
    </source>
</evidence>
<dbReference type="GO" id="GO:0016020">
    <property type="term" value="C:membrane"/>
    <property type="evidence" value="ECO:0007669"/>
    <property type="project" value="InterPro"/>
</dbReference>
<gene>
    <name evidence="2" type="ORF">HNQ59_000725</name>
</gene>
<evidence type="ECO:0000256" key="1">
    <source>
        <dbReference type="SAM" id="Phobius"/>
    </source>
</evidence>
<feature type="transmembrane region" description="Helical" evidence="1">
    <location>
        <begin position="90"/>
        <end position="109"/>
    </location>
</feature>
<keyword evidence="1" id="KW-0472">Membrane</keyword>
<dbReference type="EMBL" id="JACHHY010000003">
    <property type="protein sequence ID" value="MBB5017461.1"/>
    <property type="molecule type" value="Genomic_DNA"/>
</dbReference>
<reference evidence="2 3" key="1">
    <citation type="submission" date="2020-08" db="EMBL/GenBank/DDBJ databases">
        <title>Genomic Encyclopedia of Type Strains, Phase IV (KMG-IV): sequencing the most valuable type-strain genomes for metagenomic binning, comparative biology and taxonomic classification.</title>
        <authorList>
            <person name="Goeker M."/>
        </authorList>
    </citation>
    <scope>NUCLEOTIDE SEQUENCE [LARGE SCALE GENOMIC DNA]</scope>
    <source>
        <strain evidence="2 3">DSM 27165</strain>
    </source>
</reference>
<keyword evidence="3" id="KW-1185">Reference proteome</keyword>
<feature type="transmembrane region" description="Helical" evidence="1">
    <location>
        <begin position="116"/>
        <end position="133"/>
    </location>
</feature>
<dbReference type="InterPro" id="IPR003425">
    <property type="entry name" value="CCB3/YggT"/>
</dbReference>
<keyword evidence="1" id="KW-0812">Transmembrane</keyword>
<protein>
    <submittedName>
        <fullName evidence="2">YggT family protein</fullName>
    </submittedName>
</protein>
<dbReference type="Proteomes" id="UP000575898">
    <property type="component" value="Unassembled WGS sequence"/>
</dbReference>
<proteinExistence type="predicted"/>
<accession>A0A840MQD4</accession>
<dbReference type="Pfam" id="PF02325">
    <property type="entry name" value="CCB3_YggT"/>
    <property type="match status" value="2"/>
</dbReference>
<feature type="transmembrane region" description="Helical" evidence="1">
    <location>
        <begin position="7"/>
        <end position="29"/>
    </location>
</feature>
<dbReference type="AlphaFoldDB" id="A0A840MQD4"/>